<dbReference type="RefSeq" id="WP_091488682.1">
    <property type="nucleotide sequence ID" value="NZ_BJUX01000020.1"/>
</dbReference>
<dbReference type="EMBL" id="FOBL01000021">
    <property type="protein sequence ID" value="SEM03201.1"/>
    <property type="molecule type" value="Genomic_DNA"/>
</dbReference>
<dbReference type="EMBL" id="BJUX01000020">
    <property type="protein sequence ID" value="GEK89679.1"/>
    <property type="molecule type" value="Genomic_DNA"/>
</dbReference>
<dbReference type="NCBIfam" id="NF047400">
    <property type="entry name" value="MazE_PemI_antitoxin"/>
    <property type="match status" value="1"/>
</dbReference>
<evidence type="ECO:0000313" key="1">
    <source>
        <dbReference type="EMBL" id="GEK89679.1"/>
    </source>
</evidence>
<dbReference type="AlphaFoldDB" id="A0A1H7V1R9"/>
<proteinExistence type="predicted"/>
<keyword evidence="4" id="KW-1185">Reference proteome</keyword>
<dbReference type="InterPro" id="IPR037914">
    <property type="entry name" value="SpoVT-AbrB_sf"/>
</dbReference>
<dbReference type="OrthoDB" id="71707at2"/>
<gene>
    <name evidence="1" type="ORF">APU01nite_17180</name>
    <name evidence="2" type="ORF">SAMN04488100_12126</name>
</gene>
<evidence type="ECO:0000313" key="4">
    <source>
        <dbReference type="Proteomes" id="UP000321425"/>
    </source>
</evidence>
<reference evidence="1 4" key="2">
    <citation type="submission" date="2019-07" db="EMBL/GenBank/DDBJ databases">
        <title>Whole genome shotgun sequence of Alkalibacterium putridalgicola NBRC 103243.</title>
        <authorList>
            <person name="Hosoyama A."/>
            <person name="Uohara A."/>
            <person name="Ohji S."/>
            <person name="Ichikawa N."/>
        </authorList>
    </citation>
    <scope>NUCLEOTIDE SEQUENCE [LARGE SCALE GENOMIC DNA]</scope>
    <source>
        <strain evidence="1 4">NBRC 103243</strain>
    </source>
</reference>
<reference evidence="2 3" key="1">
    <citation type="submission" date="2016-10" db="EMBL/GenBank/DDBJ databases">
        <authorList>
            <person name="de Groot N.N."/>
        </authorList>
    </citation>
    <scope>NUCLEOTIDE SEQUENCE [LARGE SCALE GENOMIC DNA]</scope>
    <source>
        <strain evidence="2 3">DSM 19182</strain>
    </source>
</reference>
<evidence type="ECO:0000313" key="2">
    <source>
        <dbReference type="EMBL" id="SEM03201.1"/>
    </source>
</evidence>
<dbReference type="Proteomes" id="UP000321425">
    <property type="component" value="Unassembled WGS sequence"/>
</dbReference>
<evidence type="ECO:0000313" key="3">
    <source>
        <dbReference type="Proteomes" id="UP000198548"/>
    </source>
</evidence>
<dbReference type="SUPFAM" id="SSF89447">
    <property type="entry name" value="AbrB/MazE/MraZ-like"/>
    <property type="match status" value="1"/>
</dbReference>
<dbReference type="STRING" id="426703.SAMN04488100_12126"/>
<name>A0A1H7V1R9_9LACT</name>
<sequence length="76" mass="8511">MGTAKLRKQGSSVVVTIPASEAKGIDINSEYIVKKDEHGIIMLIPKLDNPFKNAKPGEYYEEDIWADMKTTGNEVW</sequence>
<organism evidence="2 3">
    <name type="scientific">Alkalibacterium putridalgicola</name>
    <dbReference type="NCBI Taxonomy" id="426703"/>
    <lineage>
        <taxon>Bacteria</taxon>
        <taxon>Bacillati</taxon>
        <taxon>Bacillota</taxon>
        <taxon>Bacilli</taxon>
        <taxon>Lactobacillales</taxon>
        <taxon>Carnobacteriaceae</taxon>
        <taxon>Alkalibacterium</taxon>
    </lineage>
</organism>
<accession>A0A1H7V1R9</accession>
<protein>
    <submittedName>
        <fullName evidence="1">AbrB family transcriptional regulator</fullName>
    </submittedName>
</protein>
<dbReference type="Proteomes" id="UP000198548">
    <property type="component" value="Unassembled WGS sequence"/>
</dbReference>